<protein>
    <recommendedName>
        <fullName evidence="5">Bacterial membrane protein YfhO</fullName>
    </recommendedName>
</protein>
<organism evidence="3 4">
    <name type="scientific">Novipirellula galeiformis</name>
    <dbReference type="NCBI Taxonomy" id="2528004"/>
    <lineage>
        <taxon>Bacteria</taxon>
        <taxon>Pseudomonadati</taxon>
        <taxon>Planctomycetota</taxon>
        <taxon>Planctomycetia</taxon>
        <taxon>Pirellulales</taxon>
        <taxon>Pirellulaceae</taxon>
        <taxon>Novipirellula</taxon>
    </lineage>
</organism>
<feature type="region of interest" description="Disordered" evidence="1">
    <location>
        <begin position="560"/>
        <end position="582"/>
    </location>
</feature>
<keyword evidence="2" id="KW-0812">Transmembrane</keyword>
<feature type="transmembrane region" description="Helical" evidence="2">
    <location>
        <begin position="115"/>
        <end position="134"/>
    </location>
</feature>
<feature type="transmembrane region" description="Helical" evidence="2">
    <location>
        <begin position="451"/>
        <end position="470"/>
    </location>
</feature>
<name>A0A5C6C354_9BACT</name>
<feature type="transmembrane region" description="Helical" evidence="2">
    <location>
        <begin position="536"/>
        <end position="554"/>
    </location>
</feature>
<feature type="transmembrane region" description="Helical" evidence="2">
    <location>
        <begin position="185"/>
        <end position="201"/>
    </location>
</feature>
<keyword evidence="2" id="KW-0472">Membrane</keyword>
<sequence length="868" mass="95310">MSRVVAPVGILLLFASVLLGIDRLAFRDIGHFYTPLYDYIASRSSGEGLPLWNPLDQTGIPLVGETTTAVFYPVRWVVFSLPISRDIAIGLYGVLHLMLAASTARYAACRAGISPTAASIAGVTYALSGSVLFLYTNPPFLVGAAWLPLLLSALIDRREATQFGRVLVAGTVMALMILGGDPHTVLNAMVVAVAVGLLRWAKARKENPGKRVANLSMDSRPSGTSSLQNGFSSPRLFSLVASGLLAILMSLPQIAASVSWSAQSDRVISEADSDWLSPPQPGSRRGQAYQFSVAPWHVAELVTPNAFGSLLPENHRLSSLIRGEGRVWTPSIYMSLLVAIALTSTVIGLGQRQRDCESVARIKLWLCVAVAASLVSLGHFGFVWWIQNATGRLAHVDSGAGGLYWWLYHFVPGYDSLRYPAKWLPIATFAASMVTGGWIDRLSTQVRSTRAAIAVLAIGMAIGMIGVSWLRYHPNALIHDADTLPFDPFWGPLDIAGGLREVQYSIVHSIVVLASIGLVMSQFFRTRWSLTRTTRFLWVIVTLDMMVFGAGMIARVPAGDASERAGDSGGQPDAMTLRTRTGKGWPRDWREHRDSDRLIEVETSGEIAWFGRWHLSQRGHVFNSMTSIRSRSMAMFWNATNELTGEMSAEQRSKFWESLRDWLRIEQVVNVSERSNLVSGYQLADVSWAIDTPHPSFRVHFDWSEHGRGDPSVDDFKSLLRQVSDQTHRPSVFLRDGLHRGAAPDLAPHAVSEPILESELLIENETADSVAVTVHVAATCLLERTTYQDGHWHATLVSLDSGESQAAAVHRVDYLKQGVLVPAGRWRVVFEYSPWWMTPAIVGCIAGWGIVCVSGVVLYRRNVASFVA</sequence>
<dbReference type="AlphaFoldDB" id="A0A5C6C354"/>
<feature type="transmembrane region" description="Helical" evidence="2">
    <location>
        <begin position="332"/>
        <end position="350"/>
    </location>
</feature>
<dbReference type="EMBL" id="SJPT01000010">
    <property type="protein sequence ID" value="TWU17694.1"/>
    <property type="molecule type" value="Genomic_DNA"/>
</dbReference>
<gene>
    <name evidence="3" type="ORF">Pla52o_49090</name>
</gene>
<evidence type="ECO:0000256" key="1">
    <source>
        <dbReference type="SAM" id="MobiDB-lite"/>
    </source>
</evidence>
<evidence type="ECO:0000313" key="4">
    <source>
        <dbReference type="Proteomes" id="UP000316304"/>
    </source>
</evidence>
<comment type="caution">
    <text evidence="3">The sequence shown here is derived from an EMBL/GenBank/DDBJ whole genome shotgun (WGS) entry which is preliminary data.</text>
</comment>
<dbReference type="Proteomes" id="UP000316304">
    <property type="component" value="Unassembled WGS sequence"/>
</dbReference>
<keyword evidence="4" id="KW-1185">Reference proteome</keyword>
<feature type="transmembrane region" description="Helical" evidence="2">
    <location>
        <begin position="236"/>
        <end position="256"/>
    </location>
</feature>
<feature type="transmembrane region" description="Helical" evidence="2">
    <location>
        <begin position="362"/>
        <end position="386"/>
    </location>
</feature>
<feature type="transmembrane region" description="Helical" evidence="2">
    <location>
        <begin position="140"/>
        <end position="156"/>
    </location>
</feature>
<keyword evidence="2" id="KW-1133">Transmembrane helix</keyword>
<evidence type="ECO:0008006" key="5">
    <source>
        <dbReference type="Google" id="ProtNLM"/>
    </source>
</evidence>
<evidence type="ECO:0000313" key="3">
    <source>
        <dbReference type="EMBL" id="TWU17694.1"/>
    </source>
</evidence>
<feature type="transmembrane region" description="Helical" evidence="2">
    <location>
        <begin position="502"/>
        <end position="524"/>
    </location>
</feature>
<feature type="transmembrane region" description="Helical" evidence="2">
    <location>
        <begin position="423"/>
        <end position="439"/>
    </location>
</feature>
<proteinExistence type="predicted"/>
<reference evidence="3 4" key="1">
    <citation type="submission" date="2019-02" db="EMBL/GenBank/DDBJ databases">
        <title>Deep-cultivation of Planctomycetes and their phenomic and genomic characterization uncovers novel biology.</title>
        <authorList>
            <person name="Wiegand S."/>
            <person name="Jogler M."/>
            <person name="Boedeker C."/>
            <person name="Pinto D."/>
            <person name="Vollmers J."/>
            <person name="Rivas-Marin E."/>
            <person name="Kohn T."/>
            <person name="Peeters S.H."/>
            <person name="Heuer A."/>
            <person name="Rast P."/>
            <person name="Oberbeckmann S."/>
            <person name="Bunk B."/>
            <person name="Jeske O."/>
            <person name="Meyerdierks A."/>
            <person name="Storesund J.E."/>
            <person name="Kallscheuer N."/>
            <person name="Luecker S."/>
            <person name="Lage O.M."/>
            <person name="Pohl T."/>
            <person name="Merkel B.J."/>
            <person name="Hornburger P."/>
            <person name="Mueller R.-W."/>
            <person name="Bruemmer F."/>
            <person name="Labrenz M."/>
            <person name="Spormann A.M."/>
            <person name="Op Den Camp H."/>
            <person name="Overmann J."/>
            <person name="Amann R."/>
            <person name="Jetten M.S.M."/>
            <person name="Mascher T."/>
            <person name="Medema M.H."/>
            <person name="Devos D.P."/>
            <person name="Kaster A.-K."/>
            <person name="Ovreas L."/>
            <person name="Rohde M."/>
            <person name="Galperin M.Y."/>
            <person name="Jogler C."/>
        </authorList>
    </citation>
    <scope>NUCLEOTIDE SEQUENCE [LARGE SCALE GENOMIC DNA]</scope>
    <source>
        <strain evidence="3 4">Pla52o</strain>
    </source>
</reference>
<feature type="transmembrane region" description="Helical" evidence="2">
    <location>
        <begin position="163"/>
        <end position="179"/>
    </location>
</feature>
<feature type="transmembrane region" description="Helical" evidence="2">
    <location>
        <begin position="835"/>
        <end position="859"/>
    </location>
</feature>
<accession>A0A5C6C354</accession>
<evidence type="ECO:0000256" key="2">
    <source>
        <dbReference type="SAM" id="Phobius"/>
    </source>
</evidence>
<dbReference type="OrthoDB" id="231679at2"/>